<dbReference type="GO" id="GO:0016020">
    <property type="term" value="C:membrane"/>
    <property type="evidence" value="ECO:0007669"/>
    <property type="project" value="InterPro"/>
</dbReference>
<dbReference type="InterPro" id="IPR035965">
    <property type="entry name" value="PAS-like_dom_sf"/>
</dbReference>
<dbReference type="PROSITE" id="PS50885">
    <property type="entry name" value="HAMP"/>
    <property type="match status" value="1"/>
</dbReference>
<feature type="transmembrane region" description="Helical" evidence="2">
    <location>
        <begin position="22"/>
        <end position="45"/>
    </location>
</feature>
<name>M7N9I1_9BACT</name>
<dbReference type="OrthoDB" id="1109395at2"/>
<reference evidence="5 6" key="1">
    <citation type="journal article" date="2013" name="Genome Announc.">
        <title>Draft Genome Sequence of Cesiribacter andamanensis Strain AMV16T, Isolated from a Soil Sample from a Mud Volcano in the Andaman Islands, India.</title>
        <authorList>
            <person name="Shivaji S."/>
            <person name="Ara S."/>
            <person name="Begum Z."/>
            <person name="Srinivas T.N."/>
            <person name="Singh A."/>
            <person name="Kumar Pinnaka A."/>
        </authorList>
    </citation>
    <scope>NUCLEOTIDE SEQUENCE [LARGE SCALE GENOMIC DNA]</scope>
    <source>
        <strain evidence="5 6">AMV16</strain>
    </source>
</reference>
<gene>
    <name evidence="5" type="ORF">ADICEAN_00979</name>
</gene>
<dbReference type="SMART" id="SM00065">
    <property type="entry name" value="GAF"/>
    <property type="match status" value="1"/>
</dbReference>
<keyword evidence="2" id="KW-0812">Transmembrane</keyword>
<dbReference type="STRING" id="1279009.ADICEAN_00979"/>
<protein>
    <submittedName>
        <fullName evidence="5">Putative periplasmic ligand-binding sensor domain protein</fullName>
    </submittedName>
</protein>
<dbReference type="Proteomes" id="UP000011910">
    <property type="component" value="Unassembled WGS sequence"/>
</dbReference>
<dbReference type="SUPFAM" id="SSF55785">
    <property type="entry name" value="PYP-like sensor domain (PAS domain)"/>
    <property type="match status" value="1"/>
</dbReference>
<feature type="transmembrane region" description="Helical" evidence="2">
    <location>
        <begin position="167"/>
        <end position="188"/>
    </location>
</feature>
<keyword evidence="2" id="KW-0472">Membrane</keyword>
<dbReference type="InterPro" id="IPR003660">
    <property type="entry name" value="HAMP_dom"/>
</dbReference>
<keyword evidence="2" id="KW-1133">Transmembrane helix</keyword>
<dbReference type="eggNOG" id="COG3850">
    <property type="taxonomic scope" value="Bacteria"/>
</dbReference>
<dbReference type="Gene3D" id="3.30.450.40">
    <property type="match status" value="1"/>
</dbReference>
<feature type="domain" description="PAC" evidence="3">
    <location>
        <begin position="565"/>
        <end position="618"/>
    </location>
</feature>
<dbReference type="InterPro" id="IPR013656">
    <property type="entry name" value="PAS_4"/>
</dbReference>
<proteinExistence type="predicted"/>
<keyword evidence="1" id="KW-0175">Coiled coil</keyword>
<dbReference type="Gene3D" id="1.10.8.500">
    <property type="entry name" value="HAMP domain in histidine kinase"/>
    <property type="match status" value="1"/>
</dbReference>
<sequence>MSILTSTQRYLRLDQQSIQGKFTSMLLSIAAVVGILFLINFWYVAQQQERQQELLQVWHPSATALEKIAIHLQAGSSRQEHFSSQLGLLNSLADRWQNDRMLIYHEQLLEQVENYLQKAEAGEQETNIRLPEWAGTQKLLTRMQAETGEQIRAHEQANLRFLSHLKLLFGLEYALFFLMGMAIGVYIITSIFKKIRLVRNYISDLSKGYLADGLEVRNDEFYNISRSILQLSDNLKEVTHFAGEVGRGNLDASLNAFDEKGELGRSLSEMRDSLRQVADKEKNVRWFNEGIATFAEILRRHSGHVDELCGATVSELVKYTGALQGAVFVTKTSQGTTVLQMSACYAYDRQKYLHKEIPVDSGLIGQAFLEKAPKYLREIPKNWESITTGLGQGSPESILMIPLMHGGQAEGVLELASLRSFQEHELEFLNKVTESLAASISAVRTSQETRRLLQESQGVAEELRSQEEEMRQNMEEMQATQEEMARAQRELANKETNLNAFINNTTDSIITVTRDYKVGLINDVLKARYKGSQYEGIDTGTDIMPTLGDVADVWKAYYDRAFAGERLNFTLKSSVRGEDSWREYTIHPITDKEGNNVGCSVISRDITDKVKQEASMAQKSAVLAKVVELKADGYLALDTAYKVIVTTKGVDELLPELETQPREHDLLLNLMSADSRSRWKEVYDIVLSGKPVNLNTKTAQEEDVKLMLQPIHNDQKEIIALLIAAKKG</sequence>
<evidence type="ECO:0000259" key="3">
    <source>
        <dbReference type="PROSITE" id="PS50113"/>
    </source>
</evidence>
<evidence type="ECO:0000256" key="1">
    <source>
        <dbReference type="SAM" id="Coils"/>
    </source>
</evidence>
<dbReference type="SUPFAM" id="SSF55781">
    <property type="entry name" value="GAF domain-like"/>
    <property type="match status" value="1"/>
</dbReference>
<evidence type="ECO:0000259" key="4">
    <source>
        <dbReference type="PROSITE" id="PS50885"/>
    </source>
</evidence>
<keyword evidence="6" id="KW-1185">Reference proteome</keyword>
<accession>M7N9I1</accession>
<dbReference type="PROSITE" id="PS50113">
    <property type="entry name" value="PAC"/>
    <property type="match status" value="1"/>
</dbReference>
<dbReference type="EMBL" id="AODQ01000015">
    <property type="protein sequence ID" value="EMR03922.1"/>
    <property type="molecule type" value="Genomic_DNA"/>
</dbReference>
<evidence type="ECO:0000313" key="6">
    <source>
        <dbReference type="Proteomes" id="UP000011910"/>
    </source>
</evidence>
<dbReference type="Pfam" id="PF13185">
    <property type="entry name" value="GAF_2"/>
    <property type="match status" value="1"/>
</dbReference>
<dbReference type="AlphaFoldDB" id="M7N9I1"/>
<feature type="domain" description="HAMP" evidence="4">
    <location>
        <begin position="229"/>
        <end position="279"/>
    </location>
</feature>
<dbReference type="InterPro" id="IPR029016">
    <property type="entry name" value="GAF-like_dom_sf"/>
</dbReference>
<dbReference type="Pfam" id="PF08448">
    <property type="entry name" value="PAS_4"/>
    <property type="match status" value="1"/>
</dbReference>
<evidence type="ECO:0000256" key="2">
    <source>
        <dbReference type="SAM" id="Phobius"/>
    </source>
</evidence>
<dbReference type="CDD" id="cd06225">
    <property type="entry name" value="HAMP"/>
    <property type="match status" value="1"/>
</dbReference>
<dbReference type="InterPro" id="IPR003018">
    <property type="entry name" value="GAF"/>
</dbReference>
<feature type="coiled-coil region" evidence="1">
    <location>
        <begin position="453"/>
        <end position="504"/>
    </location>
</feature>
<dbReference type="RefSeq" id="WP_009194381.1">
    <property type="nucleotide sequence ID" value="NZ_AODQ01000015.1"/>
</dbReference>
<comment type="caution">
    <text evidence="5">The sequence shown here is derived from an EMBL/GenBank/DDBJ whole genome shotgun (WGS) entry which is preliminary data.</text>
</comment>
<organism evidence="5 6">
    <name type="scientific">Cesiribacter andamanensis AMV16</name>
    <dbReference type="NCBI Taxonomy" id="1279009"/>
    <lineage>
        <taxon>Bacteria</taxon>
        <taxon>Pseudomonadati</taxon>
        <taxon>Bacteroidota</taxon>
        <taxon>Cytophagia</taxon>
        <taxon>Cytophagales</taxon>
        <taxon>Cesiribacteraceae</taxon>
        <taxon>Cesiribacter</taxon>
    </lineage>
</organism>
<dbReference type="GO" id="GO:0007165">
    <property type="term" value="P:signal transduction"/>
    <property type="evidence" value="ECO:0007669"/>
    <property type="project" value="InterPro"/>
</dbReference>
<evidence type="ECO:0000313" key="5">
    <source>
        <dbReference type="EMBL" id="EMR03922.1"/>
    </source>
</evidence>
<dbReference type="InterPro" id="IPR000700">
    <property type="entry name" value="PAS-assoc_C"/>
</dbReference>
<dbReference type="Gene3D" id="3.30.450.20">
    <property type="entry name" value="PAS domain"/>
    <property type="match status" value="1"/>
</dbReference>